<comment type="similarity">
    <text evidence="5">Belongs to the Prp family.</text>
</comment>
<reference evidence="7 8" key="1">
    <citation type="submission" date="2016-11" db="EMBL/GenBank/DDBJ databases">
        <title>Interaction between Lactobacillus species and yeast in water kefir.</title>
        <authorList>
            <person name="Behr J."/>
            <person name="Xu D."/>
            <person name="Vogel R.F."/>
        </authorList>
    </citation>
    <scope>NUCLEOTIDE SEQUENCE [LARGE SCALE GENOMIC DNA]</scope>
    <source>
        <strain evidence="7 8">TMW 1.1827</strain>
    </source>
</reference>
<dbReference type="GO" id="GO:0006508">
    <property type="term" value="P:proteolysis"/>
    <property type="evidence" value="ECO:0007669"/>
    <property type="project" value="UniProtKB-KW"/>
</dbReference>
<protein>
    <recommendedName>
        <fullName evidence="6">Ribosomal processing cysteine protease Prp</fullName>
    </recommendedName>
</protein>
<sequence length="106" mass="11483">MICATFNCQKKLINSFELTGHADAGEYGNDIVCAAVSVLAISTVNGLQQLAKADLLVKQDEKNGGYLAVTLKDLHNSAAQLLLHNFQLALKDVAQTYSNYLKIKAE</sequence>
<dbReference type="InterPro" id="IPR007422">
    <property type="entry name" value="Peptidase_Prp"/>
</dbReference>
<keyword evidence="8" id="KW-1185">Reference proteome</keyword>
<evidence type="ECO:0000256" key="1">
    <source>
        <dbReference type="ARBA" id="ARBA00022517"/>
    </source>
</evidence>
<dbReference type="EMBL" id="CP018180">
    <property type="protein sequence ID" value="AUJ32282.1"/>
    <property type="molecule type" value="Genomic_DNA"/>
</dbReference>
<dbReference type="PANTHER" id="PTHR39178">
    <property type="entry name" value="HYPOTHETICAL RIBOSOME-ASSOCIATED PROTEIN"/>
    <property type="match status" value="1"/>
</dbReference>
<dbReference type="InterPro" id="IPR036764">
    <property type="entry name" value="Peptidase_Prp_sf"/>
</dbReference>
<organism evidence="7 8">
    <name type="scientific">Liquorilactobacillus nagelii</name>
    <dbReference type="NCBI Taxonomy" id="82688"/>
    <lineage>
        <taxon>Bacteria</taxon>
        <taxon>Bacillati</taxon>
        <taxon>Bacillota</taxon>
        <taxon>Bacilli</taxon>
        <taxon>Lactobacillales</taxon>
        <taxon>Lactobacillaceae</taxon>
        <taxon>Liquorilactobacillus</taxon>
    </lineage>
</organism>
<gene>
    <name evidence="7" type="ORF">BSQ50_06735</name>
</gene>
<dbReference type="GO" id="GO:0008234">
    <property type="term" value="F:cysteine-type peptidase activity"/>
    <property type="evidence" value="ECO:0007669"/>
    <property type="project" value="UniProtKB-KW"/>
</dbReference>
<dbReference type="PANTHER" id="PTHR39178:SF1">
    <property type="entry name" value="RIBOSOMAL-PROCESSING CYSTEINE PROTEASE PRP"/>
    <property type="match status" value="1"/>
</dbReference>
<keyword evidence="2" id="KW-0645">Protease</keyword>
<keyword evidence="4" id="KW-0788">Thiol protease</keyword>
<evidence type="ECO:0000256" key="5">
    <source>
        <dbReference type="ARBA" id="ARBA00044503"/>
    </source>
</evidence>
<evidence type="ECO:0000256" key="3">
    <source>
        <dbReference type="ARBA" id="ARBA00022801"/>
    </source>
</evidence>
<dbReference type="CDD" id="cd16332">
    <property type="entry name" value="Prp-like"/>
    <property type="match status" value="1"/>
</dbReference>
<evidence type="ECO:0000256" key="2">
    <source>
        <dbReference type="ARBA" id="ARBA00022670"/>
    </source>
</evidence>
<dbReference type="RefSeq" id="WP_057885884.1">
    <property type="nucleotide sequence ID" value="NZ_CP018180.1"/>
</dbReference>
<dbReference type="Pfam" id="PF04327">
    <property type="entry name" value="Peptidase_Prp"/>
    <property type="match status" value="1"/>
</dbReference>
<dbReference type="Gene3D" id="3.30.70.1490">
    <property type="entry name" value="Cysteine protease Prp"/>
    <property type="match status" value="1"/>
</dbReference>
<dbReference type="GeneID" id="78521361"/>
<keyword evidence="3" id="KW-0378">Hydrolase</keyword>
<accession>A0A3S6QVW1</accession>
<evidence type="ECO:0000313" key="8">
    <source>
        <dbReference type="Proteomes" id="UP000324497"/>
    </source>
</evidence>
<dbReference type="GO" id="GO:0042254">
    <property type="term" value="P:ribosome biogenesis"/>
    <property type="evidence" value="ECO:0007669"/>
    <property type="project" value="UniProtKB-KW"/>
</dbReference>
<keyword evidence="1" id="KW-0690">Ribosome biogenesis</keyword>
<evidence type="ECO:0000313" key="7">
    <source>
        <dbReference type="EMBL" id="AUJ32282.1"/>
    </source>
</evidence>
<dbReference type="AlphaFoldDB" id="A0A3S6QVW1"/>
<dbReference type="Proteomes" id="UP000324497">
    <property type="component" value="Chromosome"/>
</dbReference>
<dbReference type="KEGG" id="lng:BSQ50_06735"/>
<dbReference type="SUPFAM" id="SSF118010">
    <property type="entry name" value="TM1457-like"/>
    <property type="match status" value="1"/>
</dbReference>
<proteinExistence type="inferred from homology"/>
<evidence type="ECO:0000256" key="6">
    <source>
        <dbReference type="ARBA" id="ARBA00044538"/>
    </source>
</evidence>
<name>A0A3S6QVW1_9LACO</name>
<evidence type="ECO:0000256" key="4">
    <source>
        <dbReference type="ARBA" id="ARBA00022807"/>
    </source>
</evidence>